<dbReference type="InterPro" id="IPR003594">
    <property type="entry name" value="HATPase_dom"/>
</dbReference>
<feature type="transmembrane region" description="Helical" evidence="14">
    <location>
        <begin position="142"/>
        <end position="162"/>
    </location>
</feature>
<dbReference type="SUPFAM" id="SSF52172">
    <property type="entry name" value="CheY-like"/>
    <property type="match status" value="1"/>
</dbReference>
<feature type="transmembrane region" description="Helical" evidence="14">
    <location>
        <begin position="463"/>
        <end position="481"/>
    </location>
</feature>
<keyword evidence="14" id="KW-0812">Transmembrane</keyword>
<keyword evidence="4" id="KW-1003">Cell membrane</keyword>
<proteinExistence type="predicted"/>
<evidence type="ECO:0000256" key="2">
    <source>
        <dbReference type="ARBA" id="ARBA00004236"/>
    </source>
</evidence>
<evidence type="ECO:0000256" key="13">
    <source>
        <dbReference type="SAM" id="Coils"/>
    </source>
</evidence>
<comment type="catalytic activity">
    <reaction evidence="1">
        <text>ATP + protein L-histidine = ADP + protein N-phospho-L-histidine.</text>
        <dbReference type="EC" id="2.7.13.3"/>
    </reaction>
</comment>
<evidence type="ECO:0000256" key="11">
    <source>
        <dbReference type="ARBA" id="ARBA00023136"/>
    </source>
</evidence>
<dbReference type="CDD" id="cd00082">
    <property type="entry name" value="HisKA"/>
    <property type="match status" value="1"/>
</dbReference>
<comment type="caution">
    <text evidence="17">The sequence shown here is derived from an EMBL/GenBank/DDBJ whole genome shotgun (WGS) entry which is preliminary data.</text>
</comment>
<dbReference type="InterPro" id="IPR004358">
    <property type="entry name" value="Sig_transdc_His_kin-like_C"/>
</dbReference>
<evidence type="ECO:0000256" key="5">
    <source>
        <dbReference type="ARBA" id="ARBA00022553"/>
    </source>
</evidence>
<dbReference type="SUPFAM" id="SSF47384">
    <property type="entry name" value="Homodimeric domain of signal transducing histidine kinase"/>
    <property type="match status" value="1"/>
</dbReference>
<dbReference type="GO" id="GO:0000155">
    <property type="term" value="F:phosphorelay sensor kinase activity"/>
    <property type="evidence" value="ECO:0007669"/>
    <property type="project" value="InterPro"/>
</dbReference>
<feature type="domain" description="Response regulatory" evidence="16">
    <location>
        <begin position="805"/>
        <end position="922"/>
    </location>
</feature>
<dbReference type="SMART" id="SM00388">
    <property type="entry name" value="HisKA"/>
    <property type="match status" value="1"/>
</dbReference>
<dbReference type="Gene3D" id="1.10.287.130">
    <property type="match status" value="1"/>
</dbReference>
<keyword evidence="7" id="KW-0547">Nucleotide-binding</keyword>
<name>A0A545UH39_9GAMM</name>
<dbReference type="CDD" id="cd17546">
    <property type="entry name" value="REC_hyHK_CKI1_RcsC-like"/>
    <property type="match status" value="1"/>
</dbReference>
<evidence type="ECO:0000256" key="10">
    <source>
        <dbReference type="ARBA" id="ARBA00023012"/>
    </source>
</evidence>
<keyword evidence="14" id="KW-1133">Transmembrane helix</keyword>
<dbReference type="PROSITE" id="PS50109">
    <property type="entry name" value="HIS_KIN"/>
    <property type="match status" value="1"/>
</dbReference>
<keyword evidence="13" id="KW-0175">Coiled coil</keyword>
<dbReference type="PANTHER" id="PTHR43047">
    <property type="entry name" value="TWO-COMPONENT HISTIDINE PROTEIN KINASE"/>
    <property type="match status" value="1"/>
</dbReference>
<accession>A0A545UH39</accession>
<evidence type="ECO:0000256" key="3">
    <source>
        <dbReference type="ARBA" id="ARBA00012438"/>
    </source>
</evidence>
<feature type="domain" description="Histidine kinase" evidence="15">
    <location>
        <begin position="563"/>
        <end position="780"/>
    </location>
</feature>
<dbReference type="PROSITE" id="PS50110">
    <property type="entry name" value="RESPONSE_REGULATORY"/>
    <property type="match status" value="1"/>
</dbReference>
<comment type="subcellular location">
    <subcellularLocation>
        <location evidence="2">Cell membrane</location>
    </subcellularLocation>
</comment>
<dbReference type="Gene3D" id="3.30.565.10">
    <property type="entry name" value="Histidine kinase-like ATPase, C-terminal domain"/>
    <property type="match status" value="1"/>
</dbReference>
<dbReference type="GO" id="GO:0005524">
    <property type="term" value="F:ATP binding"/>
    <property type="evidence" value="ECO:0007669"/>
    <property type="project" value="UniProtKB-KW"/>
</dbReference>
<evidence type="ECO:0000256" key="12">
    <source>
        <dbReference type="PROSITE-ProRule" id="PRU00169"/>
    </source>
</evidence>
<dbReference type="PRINTS" id="PR00344">
    <property type="entry name" value="BCTRLSENSOR"/>
</dbReference>
<keyword evidence="8" id="KW-0418">Kinase</keyword>
<dbReference type="GO" id="GO:0005886">
    <property type="term" value="C:plasma membrane"/>
    <property type="evidence" value="ECO:0007669"/>
    <property type="project" value="UniProtKB-SubCell"/>
</dbReference>
<sequence>MSKMVSRWLKFDLRKVGHRRTIIFLLLAASFGFTLNLFPIFLFGKLTLVFGPALSLLVAFSVGPWAGALVAMIVSSALMVSWGHAYGFLLFVPEAFIAGWLYRRDWNEFSAVFVYWLVVAVPLVVGLIFVREQPALALDLVGKYLLNSFLYVLIASAGMWFFTIPRWLNLNYQRPYTLRTQIFTILLVSMMLPIMVFLLYNAHHEQKNHLRQVNQQLKNNADQIAHRLENFLETNTLAIKKQAELMSLRVLQERNSSTKLADFHRETTAFSTMLVADSQGSIKAFSPVTDQPEIMNANIIDRDYFQAAISGKTFVSPAFKGRAYGVAPIVAISAPIYAAAEDGQSGNQVDGILEGSLNLYEFNLLVEEQDINEFSKLQLTPKTLVLDGDKKVVFVTSGFKLDFLQTIDWIETASFDFPQFYNTYYTDYALVSQRSDLKNNWSVITVYSANDFTEVARVRYRNLSVVLVIVILVIGLLAAFLSNQVNGPISWLLNRTVNLKVSGKDVSPVPISPYVPAEMVALVRAHESAERRLRIAYETEKLHHEKRVDAEKANEAKSDFLSSMSHELRTPLNAISGFSQLLKRDLSLTEETKELADEIYIASQHLMLLISDILDLSKIESGELQLNRERVDIGELLEQSLLLVKNQAQSRQIQINIKKPDRPIMVFADGLKVKQIIINLVTNAVKYNCPQGIVDIQLQHTEDNYCSMKVSDSGDGISPEKIQQLFEPFNRLDKEGSNIDGYGIGLAVTKKLVEIMDGQITVESETGKGSSFCISLPLYFENEASEQELAPKYSMDLPDEIANCRVLYVEDNDVNALVMAKAMQRYPQITYQREINGEAGLSCLRQDIFDFVLLDITLPDMSGYDILSKMQQDFSHAYQFVFAVSANAMSEDIRKGLAAGFDEYVTKPVKFDQLFELIKHHQN</sequence>
<keyword evidence="11 14" id="KW-0472">Membrane</keyword>
<evidence type="ECO:0000256" key="9">
    <source>
        <dbReference type="ARBA" id="ARBA00022840"/>
    </source>
</evidence>
<gene>
    <name evidence="17" type="ORF">FLL46_04430</name>
</gene>
<evidence type="ECO:0000256" key="1">
    <source>
        <dbReference type="ARBA" id="ARBA00000085"/>
    </source>
</evidence>
<evidence type="ECO:0000259" key="16">
    <source>
        <dbReference type="PROSITE" id="PS50110"/>
    </source>
</evidence>
<dbReference type="Pfam" id="PF02518">
    <property type="entry name" value="HATPase_c"/>
    <property type="match status" value="1"/>
</dbReference>
<feature type="transmembrane region" description="Helical" evidence="14">
    <location>
        <begin position="49"/>
        <end position="74"/>
    </location>
</feature>
<dbReference type="SMART" id="SM00448">
    <property type="entry name" value="REC"/>
    <property type="match status" value="1"/>
</dbReference>
<feature type="transmembrane region" description="Helical" evidence="14">
    <location>
        <begin position="109"/>
        <end position="130"/>
    </location>
</feature>
<dbReference type="PANTHER" id="PTHR43047:SF72">
    <property type="entry name" value="OSMOSENSING HISTIDINE PROTEIN KINASE SLN1"/>
    <property type="match status" value="1"/>
</dbReference>
<evidence type="ECO:0000313" key="17">
    <source>
        <dbReference type="EMBL" id="TQV88784.1"/>
    </source>
</evidence>
<reference evidence="17 18" key="1">
    <citation type="submission" date="2019-07" db="EMBL/GenBank/DDBJ databases">
        <title>Draft genome for Aliikangiella sp. M105.</title>
        <authorList>
            <person name="Wang G."/>
        </authorList>
    </citation>
    <scope>NUCLEOTIDE SEQUENCE [LARGE SCALE GENOMIC DNA]</scope>
    <source>
        <strain evidence="17 18">M105</strain>
    </source>
</reference>
<evidence type="ECO:0000256" key="14">
    <source>
        <dbReference type="SAM" id="Phobius"/>
    </source>
</evidence>
<feature type="transmembrane region" description="Helical" evidence="14">
    <location>
        <begin position="182"/>
        <end position="202"/>
    </location>
</feature>
<dbReference type="InterPro" id="IPR003661">
    <property type="entry name" value="HisK_dim/P_dom"/>
</dbReference>
<dbReference type="CDD" id="cd12914">
    <property type="entry name" value="PDC1_DGC_like"/>
    <property type="match status" value="1"/>
</dbReference>
<feature type="modified residue" description="4-aspartylphosphate" evidence="12">
    <location>
        <position position="855"/>
    </location>
</feature>
<dbReference type="EC" id="2.7.13.3" evidence="3"/>
<protein>
    <recommendedName>
        <fullName evidence="3">histidine kinase</fullName>
        <ecNumber evidence="3">2.7.13.3</ecNumber>
    </recommendedName>
</protein>
<dbReference type="InterPro" id="IPR001789">
    <property type="entry name" value="Sig_transdc_resp-reg_receiver"/>
</dbReference>
<evidence type="ECO:0000256" key="6">
    <source>
        <dbReference type="ARBA" id="ARBA00022679"/>
    </source>
</evidence>
<dbReference type="Gene3D" id="3.30.450.20">
    <property type="entry name" value="PAS domain"/>
    <property type="match status" value="1"/>
</dbReference>
<dbReference type="InterPro" id="IPR011006">
    <property type="entry name" value="CheY-like_superfamily"/>
</dbReference>
<dbReference type="InterPro" id="IPR036097">
    <property type="entry name" value="HisK_dim/P_sf"/>
</dbReference>
<evidence type="ECO:0000256" key="7">
    <source>
        <dbReference type="ARBA" id="ARBA00022741"/>
    </source>
</evidence>
<dbReference type="EMBL" id="VIKS01000003">
    <property type="protein sequence ID" value="TQV88784.1"/>
    <property type="molecule type" value="Genomic_DNA"/>
</dbReference>
<dbReference type="SMART" id="SM00387">
    <property type="entry name" value="HATPase_c"/>
    <property type="match status" value="1"/>
</dbReference>
<keyword evidence="5 12" id="KW-0597">Phosphoprotein</keyword>
<dbReference type="SUPFAM" id="SSF55874">
    <property type="entry name" value="ATPase domain of HSP90 chaperone/DNA topoisomerase II/histidine kinase"/>
    <property type="match status" value="1"/>
</dbReference>
<dbReference type="FunFam" id="3.30.565.10:FF:000023">
    <property type="entry name" value="PAS domain-containing sensor histidine kinase"/>
    <property type="match status" value="1"/>
</dbReference>
<keyword evidence="10" id="KW-0902">Two-component regulatory system</keyword>
<dbReference type="AlphaFoldDB" id="A0A545UH39"/>
<dbReference type="InterPro" id="IPR036890">
    <property type="entry name" value="HATPase_C_sf"/>
</dbReference>
<keyword evidence="6" id="KW-0808">Transferase</keyword>
<feature type="transmembrane region" description="Helical" evidence="14">
    <location>
        <begin position="86"/>
        <end position="103"/>
    </location>
</feature>
<evidence type="ECO:0000256" key="4">
    <source>
        <dbReference type="ARBA" id="ARBA00022475"/>
    </source>
</evidence>
<evidence type="ECO:0000313" key="18">
    <source>
        <dbReference type="Proteomes" id="UP000315439"/>
    </source>
</evidence>
<feature type="coiled-coil region" evidence="13">
    <location>
        <begin position="200"/>
        <end position="234"/>
    </location>
</feature>
<dbReference type="Pfam" id="PF00072">
    <property type="entry name" value="Response_reg"/>
    <property type="match status" value="1"/>
</dbReference>
<organism evidence="17 18">
    <name type="scientific">Aliikangiella coralliicola</name>
    <dbReference type="NCBI Taxonomy" id="2592383"/>
    <lineage>
        <taxon>Bacteria</taxon>
        <taxon>Pseudomonadati</taxon>
        <taxon>Pseudomonadota</taxon>
        <taxon>Gammaproteobacteria</taxon>
        <taxon>Oceanospirillales</taxon>
        <taxon>Pleioneaceae</taxon>
        <taxon>Aliikangiella</taxon>
    </lineage>
</organism>
<evidence type="ECO:0000256" key="8">
    <source>
        <dbReference type="ARBA" id="ARBA00022777"/>
    </source>
</evidence>
<feature type="transmembrane region" description="Helical" evidence="14">
    <location>
        <begin position="21"/>
        <end position="43"/>
    </location>
</feature>
<dbReference type="InterPro" id="IPR005467">
    <property type="entry name" value="His_kinase_dom"/>
</dbReference>
<keyword evidence="18" id="KW-1185">Reference proteome</keyword>
<dbReference type="Pfam" id="PF00512">
    <property type="entry name" value="HisKA"/>
    <property type="match status" value="1"/>
</dbReference>
<dbReference type="GO" id="GO:0009927">
    <property type="term" value="F:histidine phosphotransfer kinase activity"/>
    <property type="evidence" value="ECO:0007669"/>
    <property type="project" value="TreeGrafter"/>
</dbReference>
<dbReference type="Proteomes" id="UP000315439">
    <property type="component" value="Unassembled WGS sequence"/>
</dbReference>
<keyword evidence="9" id="KW-0067">ATP-binding</keyword>
<dbReference type="Gene3D" id="3.40.50.2300">
    <property type="match status" value="1"/>
</dbReference>
<dbReference type="OrthoDB" id="8573350at2"/>
<evidence type="ECO:0000259" key="15">
    <source>
        <dbReference type="PROSITE" id="PS50109"/>
    </source>
</evidence>